<evidence type="ECO:0000256" key="1">
    <source>
        <dbReference type="ARBA" id="ARBA00004429"/>
    </source>
</evidence>
<reference evidence="11 12" key="1">
    <citation type="submission" date="2019-03" db="EMBL/GenBank/DDBJ databases">
        <title>Seongchinamella monodicae gen. nov., sp. nov., a novel member of the Gammaproteobacteria isolated from a tidal mudflat of beach.</title>
        <authorList>
            <person name="Yang H.G."/>
            <person name="Kang J.W."/>
            <person name="Lee S.D."/>
        </authorList>
    </citation>
    <scope>NUCLEOTIDE SEQUENCE [LARGE SCALE GENOMIC DNA]</scope>
    <source>
        <strain evidence="11 12">GH4-78</strain>
    </source>
</reference>
<feature type="transmembrane region" description="Helical" evidence="10">
    <location>
        <begin position="54"/>
        <end position="75"/>
    </location>
</feature>
<dbReference type="AlphaFoldDB" id="A0A4R5LPD4"/>
<keyword evidence="7" id="KW-0406">Ion transport</keyword>
<feature type="transmembrane region" description="Helical" evidence="10">
    <location>
        <begin position="315"/>
        <end position="335"/>
    </location>
</feature>
<accession>A0A4R5LPD4</accession>
<gene>
    <name evidence="11" type="ORF">E2F43_12310</name>
</gene>
<dbReference type="CDD" id="cd13131">
    <property type="entry name" value="MATE_NorM_like"/>
    <property type="match status" value="1"/>
</dbReference>
<dbReference type="Proteomes" id="UP000295554">
    <property type="component" value="Unassembled WGS sequence"/>
</dbReference>
<feature type="transmembrane region" description="Helical" evidence="10">
    <location>
        <begin position="191"/>
        <end position="215"/>
    </location>
</feature>
<comment type="caution">
    <text evidence="11">The sequence shown here is derived from an EMBL/GenBank/DDBJ whole genome shotgun (WGS) entry which is preliminary data.</text>
</comment>
<evidence type="ECO:0000256" key="2">
    <source>
        <dbReference type="ARBA" id="ARBA00022448"/>
    </source>
</evidence>
<keyword evidence="8 10" id="KW-0472">Membrane</keyword>
<feature type="transmembrane region" description="Helical" evidence="10">
    <location>
        <begin position="12"/>
        <end position="34"/>
    </location>
</feature>
<keyword evidence="5 10" id="KW-0812">Transmembrane</keyword>
<evidence type="ECO:0000256" key="10">
    <source>
        <dbReference type="SAM" id="Phobius"/>
    </source>
</evidence>
<dbReference type="InterPro" id="IPR048279">
    <property type="entry name" value="MdtK-like"/>
</dbReference>
<dbReference type="PIRSF" id="PIRSF006603">
    <property type="entry name" value="DinF"/>
    <property type="match status" value="1"/>
</dbReference>
<feature type="transmembrane region" description="Helical" evidence="10">
    <location>
        <begin position="421"/>
        <end position="443"/>
    </location>
</feature>
<dbReference type="NCBIfam" id="TIGR00797">
    <property type="entry name" value="matE"/>
    <property type="match status" value="1"/>
</dbReference>
<feature type="transmembrane region" description="Helical" evidence="10">
    <location>
        <begin position="95"/>
        <end position="112"/>
    </location>
</feature>
<feature type="transmembrane region" description="Helical" evidence="10">
    <location>
        <begin position="132"/>
        <end position="149"/>
    </location>
</feature>
<dbReference type="EMBL" id="SMSE01000003">
    <property type="protein sequence ID" value="TDG12394.1"/>
    <property type="molecule type" value="Genomic_DNA"/>
</dbReference>
<keyword evidence="6 10" id="KW-1133">Transmembrane helix</keyword>
<dbReference type="OrthoDB" id="9780160at2"/>
<comment type="subcellular location">
    <subcellularLocation>
        <location evidence="1">Cell inner membrane</location>
        <topology evidence="1">Multi-pass membrane protein</topology>
    </subcellularLocation>
</comment>
<evidence type="ECO:0000256" key="6">
    <source>
        <dbReference type="ARBA" id="ARBA00022989"/>
    </source>
</evidence>
<protein>
    <recommendedName>
        <fullName evidence="9">Multidrug-efflux transporter</fullName>
    </recommendedName>
</protein>
<evidence type="ECO:0000256" key="3">
    <source>
        <dbReference type="ARBA" id="ARBA00022449"/>
    </source>
</evidence>
<feature type="transmembrane region" description="Helical" evidence="10">
    <location>
        <begin position="355"/>
        <end position="376"/>
    </location>
</feature>
<dbReference type="GO" id="GO:0005886">
    <property type="term" value="C:plasma membrane"/>
    <property type="evidence" value="ECO:0007669"/>
    <property type="project" value="UniProtKB-SubCell"/>
</dbReference>
<organism evidence="11 12">
    <name type="scientific">Seongchinamella unica</name>
    <dbReference type="NCBI Taxonomy" id="2547392"/>
    <lineage>
        <taxon>Bacteria</taxon>
        <taxon>Pseudomonadati</taxon>
        <taxon>Pseudomonadota</taxon>
        <taxon>Gammaproteobacteria</taxon>
        <taxon>Cellvibrionales</taxon>
        <taxon>Halieaceae</taxon>
        <taxon>Seongchinamella</taxon>
    </lineage>
</organism>
<dbReference type="GO" id="GO:0015297">
    <property type="term" value="F:antiporter activity"/>
    <property type="evidence" value="ECO:0007669"/>
    <property type="project" value="UniProtKB-KW"/>
</dbReference>
<evidence type="ECO:0000256" key="4">
    <source>
        <dbReference type="ARBA" id="ARBA00022475"/>
    </source>
</evidence>
<keyword evidence="4" id="KW-1003">Cell membrane</keyword>
<feature type="transmembrane region" description="Helical" evidence="10">
    <location>
        <begin position="285"/>
        <end position="303"/>
    </location>
</feature>
<dbReference type="PANTHER" id="PTHR43298">
    <property type="entry name" value="MULTIDRUG RESISTANCE PROTEIN NORM-RELATED"/>
    <property type="match status" value="1"/>
</dbReference>
<keyword evidence="12" id="KW-1185">Reference proteome</keyword>
<sequence length="469" mass="50675">MTKFKAYRQEARAMAVIAWPIMIAQLAQMGTGVVDTIMAGRYSAVDLAAIAIGYNIWLPLFLLTLGIMLAGSVLVAQDFGAGQLQNIRDLLPQSLWLALLLGGIVGPLCYFTEPLLTLLELDSVTHQKSLDYLQAVAWGLPATALFQALRCHTQGLGILRPFALASVMGFLANIPLNYALIYGKWGLPELGAAGCGWATAISMWLSALLIAAYMLSQPSMDRFLPPLRFVAPDPARIREILFLGFPIGLSFFLEISVLSLIGLMIATMGNSAMAAHQIAYNVWDVVYMPLISMGSAMATRVGHAIGSGDEQRARLAVQTGMALTLMVGLVSTLLLLPMPEALIGVYTSEPGIHSIAVRLIHLVALFIVVDSLQVAASYCLRAFRDTRFPFAAMCVSYWVVTLPLAWWLGLRVAETPAAGTAAIWASLIAGICLCALLVSWRLWRTLRRPWTELSRQSAGRSSPGIPAGG</sequence>
<dbReference type="InterPro" id="IPR050222">
    <property type="entry name" value="MATE_MdtK"/>
</dbReference>
<evidence type="ECO:0000313" key="12">
    <source>
        <dbReference type="Proteomes" id="UP000295554"/>
    </source>
</evidence>
<evidence type="ECO:0000256" key="7">
    <source>
        <dbReference type="ARBA" id="ARBA00023065"/>
    </source>
</evidence>
<feature type="transmembrane region" description="Helical" evidence="10">
    <location>
        <begin position="161"/>
        <end position="185"/>
    </location>
</feature>
<dbReference type="Pfam" id="PF01554">
    <property type="entry name" value="MatE"/>
    <property type="match status" value="2"/>
</dbReference>
<dbReference type="PANTHER" id="PTHR43298:SF2">
    <property type="entry name" value="FMN_FAD EXPORTER YEEO-RELATED"/>
    <property type="match status" value="1"/>
</dbReference>
<evidence type="ECO:0000256" key="5">
    <source>
        <dbReference type="ARBA" id="ARBA00022692"/>
    </source>
</evidence>
<feature type="transmembrane region" description="Helical" evidence="10">
    <location>
        <begin position="240"/>
        <end position="265"/>
    </location>
</feature>
<keyword evidence="2" id="KW-0813">Transport</keyword>
<dbReference type="RefSeq" id="WP_133213143.1">
    <property type="nucleotide sequence ID" value="NZ_SMSE01000003.1"/>
</dbReference>
<dbReference type="InterPro" id="IPR002528">
    <property type="entry name" value="MATE_fam"/>
</dbReference>
<dbReference type="GO" id="GO:0006811">
    <property type="term" value="P:monoatomic ion transport"/>
    <property type="evidence" value="ECO:0007669"/>
    <property type="project" value="UniProtKB-KW"/>
</dbReference>
<keyword evidence="3" id="KW-0050">Antiport</keyword>
<feature type="transmembrane region" description="Helical" evidence="10">
    <location>
        <begin position="388"/>
        <end position="409"/>
    </location>
</feature>
<evidence type="ECO:0000256" key="9">
    <source>
        <dbReference type="ARBA" id="ARBA00031636"/>
    </source>
</evidence>
<name>A0A4R5LPD4_9GAMM</name>
<dbReference type="GO" id="GO:0042910">
    <property type="term" value="F:xenobiotic transmembrane transporter activity"/>
    <property type="evidence" value="ECO:0007669"/>
    <property type="project" value="InterPro"/>
</dbReference>
<evidence type="ECO:0000256" key="8">
    <source>
        <dbReference type="ARBA" id="ARBA00023136"/>
    </source>
</evidence>
<evidence type="ECO:0000313" key="11">
    <source>
        <dbReference type="EMBL" id="TDG12394.1"/>
    </source>
</evidence>
<proteinExistence type="predicted"/>